<gene>
    <name evidence="3" type="ORF">ACFQE1_07140</name>
</gene>
<protein>
    <recommendedName>
        <fullName evidence="2">DUF8049 domain-containing protein</fullName>
    </recommendedName>
</protein>
<dbReference type="Proteomes" id="UP001596328">
    <property type="component" value="Unassembled WGS sequence"/>
</dbReference>
<dbReference type="AlphaFoldDB" id="A0ABD5RY92"/>
<feature type="transmembrane region" description="Helical" evidence="1">
    <location>
        <begin position="40"/>
        <end position="59"/>
    </location>
</feature>
<keyword evidence="1" id="KW-0812">Transmembrane</keyword>
<dbReference type="Pfam" id="PF26223">
    <property type="entry name" value="DUF8049"/>
    <property type="match status" value="1"/>
</dbReference>
<keyword evidence="1" id="KW-0472">Membrane</keyword>
<feature type="transmembrane region" description="Helical" evidence="1">
    <location>
        <begin position="13"/>
        <end position="33"/>
    </location>
</feature>
<organism evidence="3 4">
    <name type="scientific">Halobium palmae</name>
    <dbReference type="NCBI Taxonomy" id="1776492"/>
    <lineage>
        <taxon>Archaea</taxon>
        <taxon>Methanobacteriati</taxon>
        <taxon>Methanobacteriota</taxon>
        <taxon>Stenosarchaea group</taxon>
        <taxon>Halobacteria</taxon>
        <taxon>Halobacteriales</taxon>
        <taxon>Haloferacaceae</taxon>
        <taxon>Halobium</taxon>
    </lineage>
</organism>
<evidence type="ECO:0000313" key="3">
    <source>
        <dbReference type="EMBL" id="MFC6724151.1"/>
    </source>
</evidence>
<evidence type="ECO:0000313" key="4">
    <source>
        <dbReference type="Proteomes" id="UP001596328"/>
    </source>
</evidence>
<dbReference type="InterPro" id="IPR058362">
    <property type="entry name" value="DUF8049"/>
</dbReference>
<accession>A0ABD5RY92</accession>
<dbReference type="EMBL" id="JBHSWU010000110">
    <property type="protein sequence ID" value="MFC6724151.1"/>
    <property type="molecule type" value="Genomic_DNA"/>
</dbReference>
<feature type="transmembrane region" description="Helical" evidence="1">
    <location>
        <begin position="71"/>
        <end position="87"/>
    </location>
</feature>
<keyword evidence="1" id="KW-1133">Transmembrane helix</keyword>
<name>A0ABD5RY92_9EURY</name>
<proteinExistence type="predicted"/>
<sequence>MSSTTESGVPDDVIVAAVASGCTVGLHLVLSFLLDVESSLFVRLAPLAVYFLYTFVHHGGREFALDTPRNWSLLAVGVSLVVVAAYLL</sequence>
<evidence type="ECO:0000259" key="2">
    <source>
        <dbReference type="Pfam" id="PF26223"/>
    </source>
</evidence>
<feature type="domain" description="DUF8049" evidence="2">
    <location>
        <begin position="8"/>
        <end position="87"/>
    </location>
</feature>
<comment type="caution">
    <text evidence="3">The sequence shown here is derived from an EMBL/GenBank/DDBJ whole genome shotgun (WGS) entry which is preliminary data.</text>
</comment>
<reference evidence="3 4" key="1">
    <citation type="journal article" date="2019" name="Int. J. Syst. Evol. Microbiol.">
        <title>The Global Catalogue of Microorganisms (GCM) 10K type strain sequencing project: providing services to taxonomists for standard genome sequencing and annotation.</title>
        <authorList>
            <consortium name="The Broad Institute Genomics Platform"/>
            <consortium name="The Broad Institute Genome Sequencing Center for Infectious Disease"/>
            <person name="Wu L."/>
            <person name="Ma J."/>
        </authorList>
    </citation>
    <scope>NUCLEOTIDE SEQUENCE [LARGE SCALE GENOMIC DNA]</scope>
    <source>
        <strain evidence="3 4">NBRC 111368</strain>
    </source>
</reference>
<evidence type="ECO:0000256" key="1">
    <source>
        <dbReference type="SAM" id="Phobius"/>
    </source>
</evidence>
<keyword evidence="4" id="KW-1185">Reference proteome</keyword>